<evidence type="ECO:0000313" key="2">
    <source>
        <dbReference type="Proteomes" id="UP000051655"/>
    </source>
</evidence>
<organism evidence="1 2">
    <name type="scientific">Weissella kandleri</name>
    <dbReference type="NCBI Taxonomy" id="1616"/>
    <lineage>
        <taxon>Bacteria</taxon>
        <taxon>Bacillati</taxon>
        <taxon>Bacillota</taxon>
        <taxon>Bacilli</taxon>
        <taxon>Lactobacillales</taxon>
        <taxon>Lactobacillaceae</taxon>
        <taxon>Weissella</taxon>
    </lineage>
</organism>
<comment type="caution">
    <text evidence="1">The sequence shown here is derived from an EMBL/GenBank/DDBJ whole genome shotgun (WGS) entry which is preliminary data.</text>
</comment>
<dbReference type="AlphaFoldDB" id="A0A0R2JIG3"/>
<sequence>MINWEQLTLNHNKISFEYNGKTITGVVNYYFDEADEYDEDPDERIESSFTLKGSKVAKAYNIREVSNVKILD</sequence>
<dbReference type="PATRIC" id="fig|1616.3.peg.170"/>
<dbReference type="RefSeq" id="WP_057753428.1">
    <property type="nucleotide sequence ID" value="NZ_JQBP01000001.1"/>
</dbReference>
<proteinExistence type="predicted"/>
<accession>A0A0R2JIG3</accession>
<gene>
    <name evidence="1" type="ORF">IV73_GL000164</name>
</gene>
<reference evidence="1 2" key="1">
    <citation type="journal article" date="2015" name="Genome Announc.">
        <title>Expanding the biotechnology potential of lactobacilli through comparative genomics of 213 strains and associated genera.</title>
        <authorList>
            <person name="Sun Z."/>
            <person name="Harris H.M."/>
            <person name="McCann A."/>
            <person name="Guo C."/>
            <person name="Argimon S."/>
            <person name="Zhang W."/>
            <person name="Yang X."/>
            <person name="Jeffery I.B."/>
            <person name="Cooney J.C."/>
            <person name="Kagawa T.F."/>
            <person name="Liu W."/>
            <person name="Song Y."/>
            <person name="Salvetti E."/>
            <person name="Wrobel A."/>
            <person name="Rasinkangas P."/>
            <person name="Parkhill J."/>
            <person name="Rea M.C."/>
            <person name="O'Sullivan O."/>
            <person name="Ritari J."/>
            <person name="Douillard F.P."/>
            <person name="Paul Ross R."/>
            <person name="Yang R."/>
            <person name="Briner A.E."/>
            <person name="Felis G.E."/>
            <person name="de Vos W.M."/>
            <person name="Barrangou R."/>
            <person name="Klaenhammer T.R."/>
            <person name="Caufield P.W."/>
            <person name="Cui Y."/>
            <person name="Zhang H."/>
            <person name="O'Toole P.W."/>
        </authorList>
    </citation>
    <scope>NUCLEOTIDE SEQUENCE [LARGE SCALE GENOMIC DNA]</scope>
    <source>
        <strain evidence="1 2">DSM 20593</strain>
    </source>
</reference>
<evidence type="ECO:0000313" key="1">
    <source>
        <dbReference type="EMBL" id="KRN75670.1"/>
    </source>
</evidence>
<protein>
    <submittedName>
        <fullName evidence="1">Uncharacterized protein</fullName>
    </submittedName>
</protein>
<dbReference type="STRING" id="1616.IV73_GL000164"/>
<keyword evidence="2" id="KW-1185">Reference proteome</keyword>
<name>A0A0R2JIG3_9LACO</name>
<dbReference type="EMBL" id="JQBP01000001">
    <property type="protein sequence ID" value="KRN75670.1"/>
    <property type="molecule type" value="Genomic_DNA"/>
</dbReference>
<dbReference type="Proteomes" id="UP000051655">
    <property type="component" value="Unassembled WGS sequence"/>
</dbReference>